<keyword evidence="9" id="KW-1185">Reference proteome</keyword>
<dbReference type="GO" id="GO:0000160">
    <property type="term" value="P:phosphorelay signal transduction system"/>
    <property type="evidence" value="ECO:0007669"/>
    <property type="project" value="TreeGrafter"/>
</dbReference>
<dbReference type="GO" id="GO:0005886">
    <property type="term" value="C:plasma membrane"/>
    <property type="evidence" value="ECO:0007669"/>
    <property type="project" value="TreeGrafter"/>
</dbReference>
<dbReference type="OrthoDB" id="8554694at2"/>
<evidence type="ECO:0000256" key="1">
    <source>
        <dbReference type="ARBA" id="ARBA00000085"/>
    </source>
</evidence>
<dbReference type="InterPro" id="IPR013727">
    <property type="entry name" value="2CSK_N"/>
</dbReference>
<reference evidence="8 9" key="1">
    <citation type="submission" date="2018-02" db="EMBL/GenBank/DDBJ databases">
        <title>Solimicrobium silvestre gen. nov., sp. nov., isolated from alpine forest soil.</title>
        <authorList>
            <person name="Margesin R."/>
            <person name="Albuquerque L."/>
            <person name="Zhang D.-C."/>
            <person name="Froufe H.J.C."/>
            <person name="Severino R."/>
            <person name="Roxo I."/>
            <person name="Egas C."/>
            <person name="Da Costa M.S."/>
        </authorList>
    </citation>
    <scope>NUCLEOTIDE SEQUENCE [LARGE SCALE GENOMIC DNA]</scope>
    <source>
        <strain evidence="8 9">S20-91</strain>
    </source>
</reference>
<dbReference type="PANTHER" id="PTHR45436">
    <property type="entry name" value="SENSOR HISTIDINE KINASE YKOH"/>
    <property type="match status" value="1"/>
</dbReference>
<feature type="transmembrane region" description="Helical" evidence="6">
    <location>
        <begin position="172"/>
        <end position="190"/>
    </location>
</feature>
<dbReference type="InterPro" id="IPR050428">
    <property type="entry name" value="TCS_sensor_his_kinase"/>
</dbReference>
<dbReference type="EMBL" id="PUGF01000004">
    <property type="protein sequence ID" value="PRC94150.1"/>
    <property type="molecule type" value="Genomic_DNA"/>
</dbReference>
<keyword evidence="4" id="KW-0808">Transferase</keyword>
<evidence type="ECO:0000256" key="2">
    <source>
        <dbReference type="ARBA" id="ARBA00012438"/>
    </source>
</evidence>
<evidence type="ECO:0000256" key="6">
    <source>
        <dbReference type="SAM" id="Phobius"/>
    </source>
</evidence>
<dbReference type="RefSeq" id="WP_105530997.1">
    <property type="nucleotide sequence ID" value="NZ_PUGF01000004.1"/>
</dbReference>
<protein>
    <recommendedName>
        <fullName evidence="2">histidine kinase</fullName>
        <ecNumber evidence="2">2.7.13.3</ecNumber>
    </recommendedName>
</protein>
<accession>A0A2S9H2G5</accession>
<organism evidence="8 9">
    <name type="scientific">Solimicrobium silvestre</name>
    <dbReference type="NCBI Taxonomy" id="2099400"/>
    <lineage>
        <taxon>Bacteria</taxon>
        <taxon>Pseudomonadati</taxon>
        <taxon>Pseudomonadota</taxon>
        <taxon>Betaproteobacteria</taxon>
        <taxon>Burkholderiales</taxon>
        <taxon>Oxalobacteraceae</taxon>
        <taxon>Solimicrobium</taxon>
    </lineage>
</organism>
<gene>
    <name evidence="8" type="ORF">S2091_1323</name>
</gene>
<keyword evidence="6" id="KW-0472">Membrane</keyword>
<comment type="catalytic activity">
    <reaction evidence="1">
        <text>ATP + protein L-histidine = ADP + protein N-phospho-L-histidine.</text>
        <dbReference type="EC" id="2.7.13.3"/>
    </reaction>
</comment>
<evidence type="ECO:0000256" key="3">
    <source>
        <dbReference type="ARBA" id="ARBA00022553"/>
    </source>
</evidence>
<sequence length="295" mass="33039">MFKPLRSLKSRLILWVFLPALLISFVDLLFTYNSTDKIATLVQEQLLKSSAKIMSEQINLINGEVEFNLPPAAFELFASPYQDHVYYSIRSEQGKLIAGADEIAPLNIDIPLEQAHYFSSRVGSESVRFIAYAHALPTGSAHDIVITQIAQTQKGQAAFRQELFMLTMRRHFMLLCMVLAGLMVASRWALRPLISFGEKITQRQGGSLEQLDTKDVPSELLPVISAMNDYVMRLDNTLSSYEQFVASTAHQLRTSFAVLTSQLNFGRRSATLDSTQNEVFIALQKTVAQGSKVIN</sequence>
<evidence type="ECO:0000313" key="8">
    <source>
        <dbReference type="EMBL" id="PRC94150.1"/>
    </source>
</evidence>
<keyword evidence="6" id="KW-1133">Transmembrane helix</keyword>
<dbReference type="AlphaFoldDB" id="A0A2S9H2G5"/>
<comment type="caution">
    <text evidence="8">The sequence shown here is derived from an EMBL/GenBank/DDBJ whole genome shotgun (WGS) entry which is preliminary data.</text>
</comment>
<feature type="domain" description="Two-component sensor kinase N-terminal" evidence="7">
    <location>
        <begin position="21"/>
        <end position="163"/>
    </location>
</feature>
<name>A0A2S9H2G5_9BURK</name>
<dbReference type="Proteomes" id="UP000237839">
    <property type="component" value="Unassembled WGS sequence"/>
</dbReference>
<keyword evidence="3" id="KW-0597">Phosphoprotein</keyword>
<evidence type="ECO:0000313" key="9">
    <source>
        <dbReference type="Proteomes" id="UP000237839"/>
    </source>
</evidence>
<evidence type="ECO:0000259" key="7">
    <source>
        <dbReference type="Pfam" id="PF08521"/>
    </source>
</evidence>
<keyword evidence="5 8" id="KW-0418">Kinase</keyword>
<dbReference type="GO" id="GO:0004673">
    <property type="term" value="F:protein histidine kinase activity"/>
    <property type="evidence" value="ECO:0007669"/>
    <property type="project" value="UniProtKB-EC"/>
</dbReference>
<keyword evidence="6" id="KW-0812">Transmembrane</keyword>
<feature type="transmembrane region" description="Helical" evidence="6">
    <location>
        <begin position="12"/>
        <end position="32"/>
    </location>
</feature>
<dbReference type="EC" id="2.7.13.3" evidence="2"/>
<evidence type="ECO:0000256" key="4">
    <source>
        <dbReference type="ARBA" id="ARBA00022679"/>
    </source>
</evidence>
<dbReference type="Pfam" id="PF08521">
    <property type="entry name" value="2CSK_N"/>
    <property type="match status" value="1"/>
</dbReference>
<dbReference type="PANTHER" id="PTHR45436:SF1">
    <property type="entry name" value="SENSOR PROTEIN QSEC"/>
    <property type="match status" value="1"/>
</dbReference>
<evidence type="ECO:0000256" key="5">
    <source>
        <dbReference type="ARBA" id="ARBA00022777"/>
    </source>
</evidence>
<proteinExistence type="predicted"/>